<dbReference type="Proteomes" id="UP001280121">
    <property type="component" value="Unassembled WGS sequence"/>
</dbReference>
<feature type="domain" description="Reverse transcriptase" evidence="1">
    <location>
        <begin position="103"/>
        <end position="201"/>
    </location>
</feature>
<reference evidence="2" key="1">
    <citation type="journal article" date="2023" name="Plant J.">
        <title>Genome sequences and population genomics provide insights into the demographic history, inbreeding, and mutation load of two 'living fossil' tree species of Dipteronia.</title>
        <authorList>
            <person name="Feng Y."/>
            <person name="Comes H.P."/>
            <person name="Chen J."/>
            <person name="Zhu S."/>
            <person name="Lu R."/>
            <person name="Zhang X."/>
            <person name="Li P."/>
            <person name="Qiu J."/>
            <person name="Olsen K.M."/>
            <person name="Qiu Y."/>
        </authorList>
    </citation>
    <scope>NUCLEOTIDE SEQUENCE</scope>
    <source>
        <strain evidence="2">KIB01</strain>
    </source>
</reference>
<dbReference type="Pfam" id="PF00078">
    <property type="entry name" value="RVT_1"/>
    <property type="match status" value="1"/>
</dbReference>
<dbReference type="PANTHER" id="PTHR19446">
    <property type="entry name" value="REVERSE TRANSCRIPTASES"/>
    <property type="match status" value="1"/>
</dbReference>
<evidence type="ECO:0000313" key="3">
    <source>
        <dbReference type="Proteomes" id="UP001280121"/>
    </source>
</evidence>
<dbReference type="EMBL" id="JANJYI010000004">
    <property type="protein sequence ID" value="KAK2651463.1"/>
    <property type="molecule type" value="Genomic_DNA"/>
</dbReference>
<evidence type="ECO:0000259" key="1">
    <source>
        <dbReference type="Pfam" id="PF00078"/>
    </source>
</evidence>
<dbReference type="SUPFAM" id="SSF56672">
    <property type="entry name" value="DNA/RNA polymerases"/>
    <property type="match status" value="1"/>
</dbReference>
<evidence type="ECO:0000313" key="2">
    <source>
        <dbReference type="EMBL" id="KAK2651463.1"/>
    </source>
</evidence>
<dbReference type="InterPro" id="IPR043502">
    <property type="entry name" value="DNA/RNA_pol_sf"/>
</dbReference>
<organism evidence="2 3">
    <name type="scientific">Dipteronia dyeriana</name>
    <dbReference type="NCBI Taxonomy" id="168575"/>
    <lineage>
        <taxon>Eukaryota</taxon>
        <taxon>Viridiplantae</taxon>
        <taxon>Streptophyta</taxon>
        <taxon>Embryophyta</taxon>
        <taxon>Tracheophyta</taxon>
        <taxon>Spermatophyta</taxon>
        <taxon>Magnoliopsida</taxon>
        <taxon>eudicotyledons</taxon>
        <taxon>Gunneridae</taxon>
        <taxon>Pentapetalae</taxon>
        <taxon>rosids</taxon>
        <taxon>malvids</taxon>
        <taxon>Sapindales</taxon>
        <taxon>Sapindaceae</taxon>
        <taxon>Hippocastanoideae</taxon>
        <taxon>Acereae</taxon>
        <taxon>Dipteronia</taxon>
    </lineage>
</organism>
<gene>
    <name evidence="2" type="ORF">Ddye_011319</name>
</gene>
<keyword evidence="3" id="KW-1185">Reference proteome</keyword>
<comment type="caution">
    <text evidence="2">The sequence shown here is derived from an EMBL/GenBank/DDBJ whole genome shotgun (WGS) entry which is preliminary data.</text>
</comment>
<sequence length="203" mass="23582">MLFQNVGWRRPTITGLPLKKLSCLENAFLEDKFSKGEVLEALRSCDGNKSPGSDGFNINFIKDNWEVIEGDFMKFMDEFYRDGSIVNELNRTFIALIPRCVKPKSMKDYWPISLVGSMYKILAKVLANRMRNVIRSVIGEMQMAFVRNRQILDSFIVAEEIIHHWKKKKDGGLMVKLDFEKAFDSLDYVFLDNMLKDMGFGWK</sequence>
<name>A0AAE0CHZ3_9ROSI</name>
<dbReference type="AlphaFoldDB" id="A0AAE0CHZ3"/>
<proteinExistence type="predicted"/>
<dbReference type="InterPro" id="IPR000477">
    <property type="entry name" value="RT_dom"/>
</dbReference>
<protein>
    <recommendedName>
        <fullName evidence="1">Reverse transcriptase domain-containing protein</fullName>
    </recommendedName>
</protein>
<accession>A0AAE0CHZ3</accession>